<keyword evidence="1" id="KW-0472">Membrane</keyword>
<feature type="transmembrane region" description="Helical" evidence="1">
    <location>
        <begin position="226"/>
        <end position="244"/>
    </location>
</feature>
<feature type="transmembrane region" description="Helical" evidence="1">
    <location>
        <begin position="47"/>
        <end position="68"/>
    </location>
</feature>
<reference evidence="2 3" key="1">
    <citation type="submission" date="2016-10" db="EMBL/GenBank/DDBJ databases">
        <authorList>
            <person name="de Groot N.N."/>
        </authorList>
    </citation>
    <scope>NUCLEOTIDE SEQUENCE [LARGE SCALE GENOMIC DNA]</scope>
    <source>
        <strain evidence="2 3">DSM 21741</strain>
    </source>
</reference>
<evidence type="ECO:0000256" key="1">
    <source>
        <dbReference type="SAM" id="Phobius"/>
    </source>
</evidence>
<dbReference type="Proteomes" id="UP000199092">
    <property type="component" value="Chromosome I"/>
</dbReference>
<keyword evidence="3" id="KW-1185">Reference proteome</keyword>
<evidence type="ECO:0000313" key="3">
    <source>
        <dbReference type="Proteomes" id="UP000199092"/>
    </source>
</evidence>
<sequence>MALMLVLGAVLLAALVLAARWRHLSVTLPAGWRPGGAAPSLVAQLRLYLWLATLVLLSGLAVAVLVVGPGGRLAMRLLAATSPGARGRLTEAGEVVGDISLEGTLGFVVFGAVPAGLLAALAHLLLHRALPRGVLGGLCLGAVLLIALGSVLEPLRPDNVDFALLGPGWLAVAVYALLALATGVAAAAFTARLSRLLPLPRWSALVWAPLVLVVTLAMSSARPLDAAAVLLGVAVLLLLGSWLVRSSLVPTRTLVLLLRVGVGVVLVTSLPGFAGAVRDIVA</sequence>
<keyword evidence="1" id="KW-0812">Transmembrane</keyword>
<dbReference type="STRING" id="546871.SAMN04488543_3330"/>
<evidence type="ECO:0000313" key="2">
    <source>
        <dbReference type="EMBL" id="SDT21636.1"/>
    </source>
</evidence>
<feature type="transmembrane region" description="Helical" evidence="1">
    <location>
        <begin position="172"/>
        <end position="190"/>
    </location>
</feature>
<accession>A0A1H1YKQ1</accession>
<keyword evidence="1" id="KW-1133">Transmembrane helix</keyword>
<proteinExistence type="predicted"/>
<dbReference type="EMBL" id="LT629749">
    <property type="protein sequence ID" value="SDT21636.1"/>
    <property type="molecule type" value="Genomic_DNA"/>
</dbReference>
<gene>
    <name evidence="2" type="ORF">SAMN04488543_3330</name>
</gene>
<name>A0A1H1YKQ1_9ACTN</name>
<dbReference type="AlphaFoldDB" id="A0A1H1YKQ1"/>
<feature type="transmembrane region" description="Helical" evidence="1">
    <location>
        <begin position="256"/>
        <end position="277"/>
    </location>
</feature>
<protein>
    <submittedName>
        <fullName evidence="2">Uncharacterized protein</fullName>
    </submittedName>
</protein>
<dbReference type="RefSeq" id="WP_091414190.1">
    <property type="nucleotide sequence ID" value="NZ_LT629749.1"/>
</dbReference>
<feature type="transmembrane region" description="Helical" evidence="1">
    <location>
        <begin position="133"/>
        <end position="152"/>
    </location>
</feature>
<feature type="transmembrane region" description="Helical" evidence="1">
    <location>
        <begin position="202"/>
        <end position="220"/>
    </location>
</feature>
<dbReference type="OrthoDB" id="5110472at2"/>
<organism evidence="2 3">
    <name type="scientific">Friedmanniella luteola</name>
    <dbReference type="NCBI Taxonomy" id="546871"/>
    <lineage>
        <taxon>Bacteria</taxon>
        <taxon>Bacillati</taxon>
        <taxon>Actinomycetota</taxon>
        <taxon>Actinomycetes</taxon>
        <taxon>Propionibacteriales</taxon>
        <taxon>Nocardioidaceae</taxon>
        <taxon>Friedmanniella</taxon>
    </lineage>
</organism>